<dbReference type="EMBL" id="KN822995">
    <property type="protein sequence ID" value="KIO28415.1"/>
    <property type="molecule type" value="Genomic_DNA"/>
</dbReference>
<accession>A0A0C3QCH8</accession>
<evidence type="ECO:0000313" key="1">
    <source>
        <dbReference type="EMBL" id="KIO28415.1"/>
    </source>
</evidence>
<sequence>MNAMAGSRSFCALFKGSEATKSTVYRWSGPRLHNLWSIADGDKLAAHWPTDKGGKWVLEPVLYTVDQRLYMAVDAIAFAKGAEEEFYKHAILRWEKI</sequence>
<dbReference type="OrthoDB" id="10372144at2759"/>
<name>A0A0C3QCH8_9AGAM</name>
<dbReference type="HOGENOM" id="CLU_2348232_0_0_1"/>
<evidence type="ECO:0000313" key="2">
    <source>
        <dbReference type="Proteomes" id="UP000054248"/>
    </source>
</evidence>
<keyword evidence="2" id="KW-1185">Reference proteome</keyword>
<reference evidence="1 2" key="1">
    <citation type="submission" date="2014-04" db="EMBL/GenBank/DDBJ databases">
        <authorList>
            <consortium name="DOE Joint Genome Institute"/>
            <person name="Kuo A."/>
            <person name="Girlanda M."/>
            <person name="Perotto S."/>
            <person name="Kohler A."/>
            <person name="Nagy L.G."/>
            <person name="Floudas D."/>
            <person name="Copeland A."/>
            <person name="Barry K.W."/>
            <person name="Cichocki N."/>
            <person name="Veneault-Fourrey C."/>
            <person name="LaButti K."/>
            <person name="Lindquist E.A."/>
            <person name="Lipzen A."/>
            <person name="Lundell T."/>
            <person name="Morin E."/>
            <person name="Murat C."/>
            <person name="Sun H."/>
            <person name="Tunlid A."/>
            <person name="Henrissat B."/>
            <person name="Grigoriev I.V."/>
            <person name="Hibbett D.S."/>
            <person name="Martin F."/>
            <person name="Nordberg H.P."/>
            <person name="Cantor M.N."/>
            <person name="Hua S.X."/>
        </authorList>
    </citation>
    <scope>NUCLEOTIDE SEQUENCE [LARGE SCALE GENOMIC DNA]</scope>
    <source>
        <strain evidence="1 2">MUT 4182</strain>
    </source>
</reference>
<protein>
    <submittedName>
        <fullName evidence="1">Uncharacterized protein</fullName>
    </submittedName>
</protein>
<reference evidence="2" key="2">
    <citation type="submission" date="2015-01" db="EMBL/GenBank/DDBJ databases">
        <title>Evolutionary Origins and Diversification of the Mycorrhizal Mutualists.</title>
        <authorList>
            <consortium name="DOE Joint Genome Institute"/>
            <consortium name="Mycorrhizal Genomics Consortium"/>
            <person name="Kohler A."/>
            <person name="Kuo A."/>
            <person name="Nagy L.G."/>
            <person name="Floudas D."/>
            <person name="Copeland A."/>
            <person name="Barry K.W."/>
            <person name="Cichocki N."/>
            <person name="Veneault-Fourrey C."/>
            <person name="LaButti K."/>
            <person name="Lindquist E.A."/>
            <person name="Lipzen A."/>
            <person name="Lundell T."/>
            <person name="Morin E."/>
            <person name="Murat C."/>
            <person name="Riley R."/>
            <person name="Ohm R."/>
            <person name="Sun H."/>
            <person name="Tunlid A."/>
            <person name="Henrissat B."/>
            <person name="Grigoriev I.V."/>
            <person name="Hibbett D.S."/>
            <person name="Martin F."/>
        </authorList>
    </citation>
    <scope>NUCLEOTIDE SEQUENCE [LARGE SCALE GENOMIC DNA]</scope>
    <source>
        <strain evidence="2">MUT 4182</strain>
    </source>
</reference>
<dbReference type="Proteomes" id="UP000054248">
    <property type="component" value="Unassembled WGS sequence"/>
</dbReference>
<proteinExistence type="predicted"/>
<dbReference type="AlphaFoldDB" id="A0A0C3QCH8"/>
<gene>
    <name evidence="1" type="ORF">M407DRAFT_182231</name>
</gene>
<organism evidence="1 2">
    <name type="scientific">Tulasnella calospora MUT 4182</name>
    <dbReference type="NCBI Taxonomy" id="1051891"/>
    <lineage>
        <taxon>Eukaryota</taxon>
        <taxon>Fungi</taxon>
        <taxon>Dikarya</taxon>
        <taxon>Basidiomycota</taxon>
        <taxon>Agaricomycotina</taxon>
        <taxon>Agaricomycetes</taxon>
        <taxon>Cantharellales</taxon>
        <taxon>Tulasnellaceae</taxon>
        <taxon>Tulasnella</taxon>
    </lineage>
</organism>